<dbReference type="AlphaFoldDB" id="A0A9N8ZQK5"/>
<dbReference type="EMBL" id="CAJVPS010000699">
    <property type="protein sequence ID" value="CAG8503877.1"/>
    <property type="molecule type" value="Genomic_DNA"/>
</dbReference>
<reference evidence="1" key="1">
    <citation type="submission" date="2021-06" db="EMBL/GenBank/DDBJ databases">
        <authorList>
            <person name="Kallberg Y."/>
            <person name="Tangrot J."/>
            <person name="Rosling A."/>
        </authorList>
    </citation>
    <scope>NUCLEOTIDE SEQUENCE</scope>
    <source>
        <strain evidence="1">FL130A</strain>
    </source>
</reference>
<accession>A0A9N8ZQK5</accession>
<comment type="caution">
    <text evidence="1">The sequence shown here is derived from an EMBL/GenBank/DDBJ whole genome shotgun (WGS) entry which is preliminary data.</text>
</comment>
<evidence type="ECO:0000313" key="2">
    <source>
        <dbReference type="Proteomes" id="UP000789508"/>
    </source>
</evidence>
<name>A0A9N8ZQK5_9GLOM</name>
<sequence length="154" mass="17214">MENSAKHFIFSNISINRLFLTAKFLSVPEVTVEEKTKLTEKATILWRYDGTGRIISEDNGKALAVKDLLEPNVEVAPSWHYDDNTSVISCVGYIGALTVAQALTKARNENVPPFALTVVKDENDQHYLRLESYDNNDPKATQRFTVIVAPSSNI</sequence>
<proteinExistence type="predicted"/>
<protein>
    <submittedName>
        <fullName evidence="1">9974_t:CDS:1</fullName>
    </submittedName>
</protein>
<evidence type="ECO:0000313" key="1">
    <source>
        <dbReference type="EMBL" id="CAG8503877.1"/>
    </source>
</evidence>
<dbReference type="Proteomes" id="UP000789508">
    <property type="component" value="Unassembled WGS sequence"/>
</dbReference>
<keyword evidence="2" id="KW-1185">Reference proteome</keyword>
<organism evidence="1 2">
    <name type="scientific">Ambispora leptoticha</name>
    <dbReference type="NCBI Taxonomy" id="144679"/>
    <lineage>
        <taxon>Eukaryota</taxon>
        <taxon>Fungi</taxon>
        <taxon>Fungi incertae sedis</taxon>
        <taxon>Mucoromycota</taxon>
        <taxon>Glomeromycotina</taxon>
        <taxon>Glomeromycetes</taxon>
        <taxon>Archaeosporales</taxon>
        <taxon>Ambisporaceae</taxon>
        <taxon>Ambispora</taxon>
    </lineage>
</organism>
<gene>
    <name evidence="1" type="ORF">ALEPTO_LOCUS3624</name>
</gene>